<reference evidence="2 3" key="1">
    <citation type="journal article" date="2020" name="Nature">
        <title>Six reference-quality genomes reveal evolution of bat adaptations.</title>
        <authorList>
            <person name="Jebb D."/>
            <person name="Huang Z."/>
            <person name="Pippel M."/>
            <person name="Hughes G.M."/>
            <person name="Lavrichenko K."/>
            <person name="Devanna P."/>
            <person name="Winkler S."/>
            <person name="Jermiin L.S."/>
            <person name="Skirmuntt E.C."/>
            <person name="Katzourakis A."/>
            <person name="Burkitt-Gray L."/>
            <person name="Ray D.A."/>
            <person name="Sullivan K.A.M."/>
            <person name="Roscito J.G."/>
            <person name="Kirilenko B.M."/>
            <person name="Davalos L.M."/>
            <person name="Corthals A.P."/>
            <person name="Power M.L."/>
            <person name="Jones G."/>
            <person name="Ransome R.D."/>
            <person name="Dechmann D.K.N."/>
            <person name="Locatelli A.G."/>
            <person name="Puechmaille S.J."/>
            <person name="Fedrigo O."/>
            <person name="Jarvis E.D."/>
            <person name="Hiller M."/>
            <person name="Vernes S.C."/>
            <person name="Myers E.W."/>
            <person name="Teeling E.C."/>
        </authorList>
    </citation>
    <scope>NUCLEOTIDE SEQUENCE [LARGE SCALE GENOMIC DNA]</scope>
    <source>
        <strain evidence="2">MMyoMyo1</strain>
        <tissue evidence="2">Flight muscle</tissue>
    </source>
</reference>
<sequence>MSRRESPSRSAGSHPGGKKAHKLAATPLPGLFGKAAAAGHPKLLQGDRRRRGRRLLAASPSRRRRWARGRAALPSSSSSCCSSLCCSVQRRWPSGSWGTSLRLLRAPRPALPGGLQRRRRRRRPRTLAPVCLSRWVQAFKFPALSAPSPWKPLTLSALPPPPSSPPTTTPPPTSPPPRSWSGTSSRGSRLHSRRRRWRRLRQRPGLCPAGPRCPGKPTARLPAGAHRRRRRRRRRRQRRRRQRRWRRRWRLAEAVSLLGDGYWSDTSG</sequence>
<keyword evidence="3" id="KW-1185">Reference proteome</keyword>
<feature type="compositionally biased region" description="Basic residues" evidence="1">
    <location>
        <begin position="188"/>
        <end position="202"/>
    </location>
</feature>
<feature type="region of interest" description="Disordered" evidence="1">
    <location>
        <begin position="155"/>
        <end position="246"/>
    </location>
</feature>
<protein>
    <submittedName>
        <fullName evidence="2">Uncharacterized protein</fullName>
    </submittedName>
</protein>
<dbReference type="AlphaFoldDB" id="A0A7J7T633"/>
<proteinExistence type="predicted"/>
<dbReference type="Proteomes" id="UP000527355">
    <property type="component" value="Unassembled WGS sequence"/>
</dbReference>
<feature type="compositionally biased region" description="Pro residues" evidence="1">
    <location>
        <begin position="158"/>
        <end position="178"/>
    </location>
</feature>
<gene>
    <name evidence="2" type="ORF">mMyoMyo1_009212</name>
</gene>
<feature type="compositionally biased region" description="Basic residues" evidence="1">
    <location>
        <begin position="225"/>
        <end position="246"/>
    </location>
</feature>
<evidence type="ECO:0000313" key="2">
    <source>
        <dbReference type="EMBL" id="KAF6296104.1"/>
    </source>
</evidence>
<organism evidence="2 3">
    <name type="scientific">Myotis myotis</name>
    <name type="common">Greater mouse-eared bat</name>
    <name type="synonym">Vespertilio myotis</name>
    <dbReference type="NCBI Taxonomy" id="51298"/>
    <lineage>
        <taxon>Eukaryota</taxon>
        <taxon>Metazoa</taxon>
        <taxon>Chordata</taxon>
        <taxon>Craniata</taxon>
        <taxon>Vertebrata</taxon>
        <taxon>Euteleostomi</taxon>
        <taxon>Mammalia</taxon>
        <taxon>Eutheria</taxon>
        <taxon>Laurasiatheria</taxon>
        <taxon>Chiroptera</taxon>
        <taxon>Yangochiroptera</taxon>
        <taxon>Vespertilionidae</taxon>
        <taxon>Myotis</taxon>
    </lineage>
</organism>
<feature type="compositionally biased region" description="Low complexity" evidence="1">
    <location>
        <begin position="69"/>
        <end position="78"/>
    </location>
</feature>
<evidence type="ECO:0000256" key="1">
    <source>
        <dbReference type="SAM" id="MobiDB-lite"/>
    </source>
</evidence>
<evidence type="ECO:0000313" key="3">
    <source>
        <dbReference type="Proteomes" id="UP000527355"/>
    </source>
</evidence>
<accession>A0A7J7T633</accession>
<feature type="region of interest" description="Disordered" evidence="1">
    <location>
        <begin position="1"/>
        <end position="78"/>
    </location>
</feature>
<name>A0A7J7T633_MYOMY</name>
<comment type="caution">
    <text evidence="2">The sequence shown here is derived from an EMBL/GenBank/DDBJ whole genome shotgun (WGS) entry which is preliminary data.</text>
</comment>
<dbReference type="EMBL" id="JABWUV010000017">
    <property type="protein sequence ID" value="KAF6296104.1"/>
    <property type="molecule type" value="Genomic_DNA"/>
</dbReference>